<dbReference type="KEGG" id="apln:108744910"/>
<evidence type="ECO:0000256" key="10">
    <source>
        <dbReference type="SAM" id="SignalP"/>
    </source>
</evidence>
<reference evidence="13" key="1">
    <citation type="submission" date="2025-08" db="UniProtKB">
        <authorList>
            <consortium name="RefSeq"/>
        </authorList>
    </citation>
    <scope>IDENTIFICATION</scope>
    <source>
        <tissue evidence="13">Entire body</tissue>
    </source>
</reference>
<evidence type="ECO:0000256" key="6">
    <source>
        <dbReference type="ARBA" id="ARBA00023157"/>
    </source>
</evidence>
<evidence type="ECO:0000256" key="4">
    <source>
        <dbReference type="ARBA" id="ARBA00022729"/>
    </source>
</evidence>
<evidence type="ECO:0000256" key="9">
    <source>
        <dbReference type="SAM" id="MobiDB-lite"/>
    </source>
</evidence>
<keyword evidence="5 8" id="KW-0339">Growth factor</keyword>
<evidence type="ECO:0000313" key="12">
    <source>
        <dbReference type="Proteomes" id="UP000192223"/>
    </source>
</evidence>
<comment type="similarity">
    <text evidence="2 8">Belongs to the TGF-beta family.</text>
</comment>
<protein>
    <submittedName>
        <fullName evidence="13">Inhibin beta chain</fullName>
    </submittedName>
</protein>
<evidence type="ECO:0000256" key="1">
    <source>
        <dbReference type="ARBA" id="ARBA00004613"/>
    </source>
</evidence>
<dbReference type="GO" id="GO:0008083">
    <property type="term" value="F:growth factor activity"/>
    <property type="evidence" value="ECO:0007669"/>
    <property type="project" value="UniProtKB-KW"/>
</dbReference>
<dbReference type="Gene3D" id="2.60.120.970">
    <property type="match status" value="1"/>
</dbReference>
<dbReference type="InterPro" id="IPR017948">
    <property type="entry name" value="TGFb_CS"/>
</dbReference>
<evidence type="ECO:0000256" key="5">
    <source>
        <dbReference type="ARBA" id="ARBA00023030"/>
    </source>
</evidence>
<dbReference type="Pfam" id="PF00019">
    <property type="entry name" value="TGF_beta"/>
    <property type="match status" value="1"/>
</dbReference>
<sequence length="443" mass="50744">MALRPFTSVLLYLLVLFAIVVVGCDRIRHHHHTVPTPDHDDDDVYVSQLESSALDETSETSASVINCPNCFYKTGRNLKAESDNLRLEAIKRQILSKLGLQHKPNVTYSLPRDVILETISRAEDSWKFQEEDEEILSTSAKTTNNIETLDVDDFYGRTSEIISFGDGMTVNGNKYLEFRITPEPGQAIQELRVREATLWLKTELRKRPPTRCQQYLWAFRVKQFSFSNKLSLDEHNFGTKLEVNENNSGWQKLNLTDTVRRWLSEGTSQKLRLLIDCSCRCKNVHLHIPDTPSTSSSSTNSGTSSRRHDPTRPFLVIHTDPSTTRRVRRRAIDCSPESGNQCCKQRFYVSFKEIGWDDWVIAPQGYYANYCRGDCGHQRTPDQYLNYHTHVIEELRKSNHLSGMQPCCAPLKFSGMSLIYLGSDQNIIKRDLPKMVVDECGCP</sequence>
<feature type="chain" id="PRO_5010730045" evidence="10">
    <location>
        <begin position="25"/>
        <end position="443"/>
    </location>
</feature>
<dbReference type="InterPro" id="IPR015615">
    <property type="entry name" value="TGF-beta-rel"/>
</dbReference>
<dbReference type="PROSITE" id="PS51362">
    <property type="entry name" value="TGF_BETA_2"/>
    <property type="match status" value="1"/>
</dbReference>
<evidence type="ECO:0000256" key="7">
    <source>
        <dbReference type="ARBA" id="ARBA00023180"/>
    </source>
</evidence>
<dbReference type="AlphaFoldDB" id="A0A1W4XJU5"/>
<evidence type="ECO:0000256" key="8">
    <source>
        <dbReference type="RuleBase" id="RU000354"/>
    </source>
</evidence>
<dbReference type="GO" id="GO:0005125">
    <property type="term" value="F:cytokine activity"/>
    <property type="evidence" value="ECO:0007669"/>
    <property type="project" value="TreeGrafter"/>
</dbReference>
<organism evidence="12 13">
    <name type="scientific">Agrilus planipennis</name>
    <name type="common">Emerald ash borer</name>
    <name type="synonym">Agrilus marcopoli</name>
    <dbReference type="NCBI Taxonomy" id="224129"/>
    <lineage>
        <taxon>Eukaryota</taxon>
        <taxon>Metazoa</taxon>
        <taxon>Ecdysozoa</taxon>
        <taxon>Arthropoda</taxon>
        <taxon>Hexapoda</taxon>
        <taxon>Insecta</taxon>
        <taxon>Pterygota</taxon>
        <taxon>Neoptera</taxon>
        <taxon>Endopterygota</taxon>
        <taxon>Coleoptera</taxon>
        <taxon>Polyphaga</taxon>
        <taxon>Elateriformia</taxon>
        <taxon>Buprestoidea</taxon>
        <taxon>Buprestidae</taxon>
        <taxon>Agrilinae</taxon>
        <taxon>Agrilus</taxon>
    </lineage>
</organism>
<dbReference type="InterPro" id="IPR001111">
    <property type="entry name" value="TGF-b_propeptide"/>
</dbReference>
<dbReference type="PRINTS" id="PR00669">
    <property type="entry name" value="INHIBINA"/>
</dbReference>
<dbReference type="SMART" id="SM00204">
    <property type="entry name" value="TGFB"/>
    <property type="match status" value="1"/>
</dbReference>
<dbReference type="Pfam" id="PF00688">
    <property type="entry name" value="TGFb_propeptide"/>
    <property type="match status" value="1"/>
</dbReference>
<dbReference type="InterPro" id="IPR001839">
    <property type="entry name" value="TGF-b_C"/>
</dbReference>
<dbReference type="RefSeq" id="XP_018336376.1">
    <property type="nucleotide sequence ID" value="XM_018480874.2"/>
</dbReference>
<dbReference type="STRING" id="224129.A0A1W4XJU5"/>
<dbReference type="PANTHER" id="PTHR11848">
    <property type="entry name" value="TGF-BETA FAMILY"/>
    <property type="match status" value="1"/>
</dbReference>
<dbReference type="InParanoid" id="A0A1W4XJU5"/>
<dbReference type="CDD" id="cd13752">
    <property type="entry name" value="TGF_beta_INHB"/>
    <property type="match status" value="1"/>
</dbReference>
<dbReference type="PROSITE" id="PS51257">
    <property type="entry name" value="PROKAR_LIPOPROTEIN"/>
    <property type="match status" value="1"/>
</dbReference>
<accession>A0A1W4XJU5</accession>
<dbReference type="FunCoup" id="A0A1W4XJU5">
    <property type="interactions" value="54"/>
</dbReference>
<feature type="domain" description="TGF-beta family profile" evidence="11">
    <location>
        <begin position="326"/>
        <end position="443"/>
    </location>
</feature>
<keyword evidence="6" id="KW-1015">Disulfide bond</keyword>
<dbReference type="GeneID" id="108744910"/>
<feature type="signal peptide" evidence="10">
    <location>
        <begin position="1"/>
        <end position="24"/>
    </location>
</feature>
<dbReference type="PROSITE" id="PS00250">
    <property type="entry name" value="TGF_BETA_1"/>
    <property type="match status" value="1"/>
</dbReference>
<keyword evidence="12" id="KW-1185">Reference proteome</keyword>
<dbReference type="Gene3D" id="2.10.90.10">
    <property type="entry name" value="Cystine-knot cytokines"/>
    <property type="match status" value="1"/>
</dbReference>
<proteinExistence type="inferred from homology"/>
<dbReference type="GO" id="GO:0005615">
    <property type="term" value="C:extracellular space"/>
    <property type="evidence" value="ECO:0007669"/>
    <property type="project" value="TreeGrafter"/>
</dbReference>
<comment type="subcellular location">
    <subcellularLocation>
        <location evidence="1">Secreted</location>
    </subcellularLocation>
</comment>
<dbReference type="PANTHER" id="PTHR11848:SF309">
    <property type="entry name" value="INHIBIN BETA CHAIN"/>
    <property type="match status" value="1"/>
</dbReference>
<keyword evidence="4 10" id="KW-0732">Signal</keyword>
<keyword evidence="7" id="KW-0325">Glycoprotein</keyword>
<feature type="compositionally biased region" description="Low complexity" evidence="9">
    <location>
        <begin position="291"/>
        <end position="304"/>
    </location>
</feature>
<evidence type="ECO:0000256" key="2">
    <source>
        <dbReference type="ARBA" id="ARBA00006656"/>
    </source>
</evidence>
<feature type="region of interest" description="Disordered" evidence="9">
    <location>
        <begin position="290"/>
        <end position="314"/>
    </location>
</feature>
<dbReference type="Proteomes" id="UP000192223">
    <property type="component" value="Unplaced"/>
</dbReference>
<evidence type="ECO:0000259" key="11">
    <source>
        <dbReference type="PROSITE" id="PS51362"/>
    </source>
</evidence>
<dbReference type="FunFam" id="2.10.90.10:FF:000005">
    <property type="entry name" value="Inhibin beta A chain"/>
    <property type="match status" value="1"/>
</dbReference>
<dbReference type="SUPFAM" id="SSF57501">
    <property type="entry name" value="Cystine-knot cytokines"/>
    <property type="match status" value="1"/>
</dbReference>
<dbReference type="CTD" id="43826"/>
<name>A0A1W4XJU5_AGRPL</name>
<evidence type="ECO:0000313" key="13">
    <source>
        <dbReference type="RefSeq" id="XP_018336376.1"/>
    </source>
</evidence>
<evidence type="ECO:0000256" key="3">
    <source>
        <dbReference type="ARBA" id="ARBA00022525"/>
    </source>
</evidence>
<keyword evidence="3" id="KW-0964">Secreted</keyword>
<gene>
    <name evidence="13" type="primary">LOC108744910</name>
</gene>
<dbReference type="OrthoDB" id="6516235at2759"/>
<dbReference type="InterPro" id="IPR029034">
    <property type="entry name" value="Cystine-knot_cytokine"/>
</dbReference>